<evidence type="ECO:0008006" key="5">
    <source>
        <dbReference type="Google" id="ProtNLM"/>
    </source>
</evidence>
<evidence type="ECO:0000256" key="3">
    <source>
        <dbReference type="ARBA" id="ARBA00023242"/>
    </source>
</evidence>
<dbReference type="GO" id="GO:0031048">
    <property type="term" value="P:regulatory ncRNA-mediated heterochromatin formation"/>
    <property type="evidence" value="ECO:0007669"/>
    <property type="project" value="TreeGrafter"/>
</dbReference>
<accession>A0A147BCN3</accession>
<dbReference type="GO" id="GO:0006396">
    <property type="term" value="P:RNA processing"/>
    <property type="evidence" value="ECO:0007669"/>
    <property type="project" value="InterPro"/>
</dbReference>
<dbReference type="InterPro" id="IPR013633">
    <property type="entry name" value="NRDE-2"/>
</dbReference>
<dbReference type="Gene3D" id="1.25.40.10">
    <property type="entry name" value="Tetratricopeptide repeat domain"/>
    <property type="match status" value="2"/>
</dbReference>
<dbReference type="Pfam" id="PF08424">
    <property type="entry name" value="NRDE-2"/>
    <property type="match status" value="1"/>
</dbReference>
<dbReference type="GO" id="GO:0071013">
    <property type="term" value="C:catalytic step 2 spliceosome"/>
    <property type="evidence" value="ECO:0007669"/>
    <property type="project" value="TreeGrafter"/>
</dbReference>
<dbReference type="GO" id="GO:1902369">
    <property type="term" value="P:negative regulation of RNA catabolic process"/>
    <property type="evidence" value="ECO:0007669"/>
    <property type="project" value="TreeGrafter"/>
</dbReference>
<dbReference type="InterPro" id="IPR003107">
    <property type="entry name" value="HAT"/>
</dbReference>
<comment type="similarity">
    <text evidence="2">Belongs to the NRDE2 family.</text>
</comment>
<evidence type="ECO:0000256" key="1">
    <source>
        <dbReference type="ARBA" id="ARBA00004123"/>
    </source>
</evidence>
<name>A0A147BCN3_IXORI</name>
<organism evidence="4">
    <name type="scientific">Ixodes ricinus</name>
    <name type="common">Common tick</name>
    <name type="synonym">Acarus ricinus</name>
    <dbReference type="NCBI Taxonomy" id="34613"/>
    <lineage>
        <taxon>Eukaryota</taxon>
        <taxon>Metazoa</taxon>
        <taxon>Ecdysozoa</taxon>
        <taxon>Arthropoda</taxon>
        <taxon>Chelicerata</taxon>
        <taxon>Arachnida</taxon>
        <taxon>Acari</taxon>
        <taxon>Parasitiformes</taxon>
        <taxon>Ixodida</taxon>
        <taxon>Ixodoidea</taxon>
        <taxon>Ixodidae</taxon>
        <taxon>Ixodinae</taxon>
        <taxon>Ixodes</taxon>
    </lineage>
</organism>
<dbReference type="EMBL" id="GEGO01006885">
    <property type="protein sequence ID" value="JAR88519.1"/>
    <property type="molecule type" value="Transcribed_RNA"/>
</dbReference>
<comment type="subcellular location">
    <subcellularLocation>
        <location evidence="1">Nucleus</location>
    </subcellularLocation>
</comment>
<dbReference type="PANTHER" id="PTHR13471:SF0">
    <property type="entry name" value="NUCLEAR EXOSOME REGULATOR NRDE2"/>
    <property type="match status" value="1"/>
</dbReference>
<keyword evidence="3" id="KW-0539">Nucleus</keyword>
<dbReference type="SMART" id="SM00386">
    <property type="entry name" value="HAT"/>
    <property type="match status" value="4"/>
</dbReference>
<dbReference type="InterPro" id="IPR011990">
    <property type="entry name" value="TPR-like_helical_dom_sf"/>
</dbReference>
<proteinExistence type="inferred from homology"/>
<dbReference type="SUPFAM" id="SSF48452">
    <property type="entry name" value="TPR-like"/>
    <property type="match status" value="2"/>
</dbReference>
<sequence length="904" mass="101581">MDSLPPTQLAVYPKGWRCDLLPRERVARKKVVRFWQASKTRASGVARASVPFAAGQEYVPLEGGQALRDLASTGKCTVDPLGVMDAATRNYIQGKGKEEKEEEEVLSQLCPEALARHAELQERLRLVPGDEQAWLDLVAFQEEYVAALEEASGIHRTHGRARAIRDKKLAVLEQALLRTHGCVSLHLLKIQVLLELGEEARASQAWEELLRLQPGNWRLWLERARFLQAETTLSGFEVAAAGHAYLRALACFRDMQEGRRSSSLAPEDIERHLVEVCRQYAVFLCQSGQWERAVGLLQALLELSLRRPPRVESLPLDQWLTLLEPFWDSGAPRFGESGSQGWAHLMEQPERLLAQQSSKDDEAVSEPTVGEGQDLREAWLSLECHRERHHWLPYRPDLSSGGEGCDDPERMVMLEDLTSALFRLRLPASQMHLLRATVDVLLGGGGGADSSLVEVDCFQRLPGVDLTMARCFRDSLGFPSGWSQRAGTTDFVHRLLAQSQELFSKEPLLWDEHSLLWMRVFRRADDWTARQRKKAAKALLSEPRRERHLDLWTEYGQLLLDVDLPQEAATLYERALDTVWQPGVLSECRGDRWRLLSAYLDLCLGEQGTSTTRERALLVLSCAGGSLRISEALKGPLRPSALVRAVATLDVQVADPECSSGAFRAALWGKALTAGFKAAAALARQWLERARDNAKGLEEAHEAYVRLCTHEVSQGGSQRALRAALHQALQEVPRSASLLWHWASLQAGALGALSTRRLLDGLVQKQHCPLAWLVALCFELARAQQLDTHRAVGASFTLPHLCNHVRRVLERALESVSHRRCPLLWRLYVHLEMRFGTRDSAKAIFYRALQNCPWAKTLYMDGVHHFPECLQEVADMLLEKGIRLRAPLEEVQLLLDHPDEAPPS</sequence>
<reference evidence="4" key="1">
    <citation type="journal article" date="2018" name="PLoS Negl. Trop. Dis.">
        <title>Sialome diversity of ticks revealed by RNAseq of single tick salivary glands.</title>
        <authorList>
            <person name="Perner J."/>
            <person name="Kropackova S."/>
            <person name="Kopacek P."/>
            <person name="Ribeiro J.M."/>
        </authorList>
    </citation>
    <scope>NUCLEOTIDE SEQUENCE</scope>
    <source>
        <strain evidence="4">Siblings of single egg batch collected in Ceske Budejovice</strain>
        <tissue evidence="4">Salivary glands</tissue>
    </source>
</reference>
<evidence type="ECO:0000313" key="4">
    <source>
        <dbReference type="EMBL" id="JAR88519.1"/>
    </source>
</evidence>
<evidence type="ECO:0000256" key="2">
    <source>
        <dbReference type="ARBA" id="ARBA00009265"/>
    </source>
</evidence>
<dbReference type="PANTHER" id="PTHR13471">
    <property type="entry name" value="TETRATRICOPEPTIDE-LIKE HELICAL"/>
    <property type="match status" value="1"/>
</dbReference>
<protein>
    <recommendedName>
        <fullName evidence="5">Protein NRDE2 homolog</fullName>
    </recommendedName>
</protein>
<dbReference type="AlphaFoldDB" id="A0A147BCN3"/>